<keyword evidence="3 5" id="KW-0067">ATP-binding</keyword>
<dbReference type="InterPro" id="IPR029047">
    <property type="entry name" value="HSP70_peptide-bd_sf"/>
</dbReference>
<dbReference type="FunFam" id="3.30.420.40:FF:000071">
    <property type="entry name" value="Molecular chaperone DnaK"/>
    <property type="match status" value="1"/>
</dbReference>
<dbReference type="Gene3D" id="3.90.640.10">
    <property type="entry name" value="Actin, Chain A, domain 4"/>
    <property type="match status" value="1"/>
</dbReference>
<dbReference type="Gene3D" id="2.60.34.10">
    <property type="entry name" value="Substrate Binding Domain Of DNAk, Chain A, domain 1"/>
    <property type="match status" value="1"/>
</dbReference>
<comment type="similarity">
    <text evidence="1 5">Belongs to the heat shock protein 70 family.</text>
</comment>
<evidence type="ECO:0000256" key="2">
    <source>
        <dbReference type="ARBA" id="ARBA00022741"/>
    </source>
</evidence>
<dbReference type="PROSITE" id="PS00297">
    <property type="entry name" value="HSP70_1"/>
    <property type="match status" value="1"/>
</dbReference>
<dbReference type="GO" id="GO:0005524">
    <property type="term" value="F:ATP binding"/>
    <property type="evidence" value="ECO:0007669"/>
    <property type="project" value="UniProtKB-KW"/>
</dbReference>
<dbReference type="RefSeq" id="WP_133593749.1">
    <property type="nucleotide sequence ID" value="NZ_SNVV01000016.1"/>
</dbReference>
<keyword evidence="4" id="KW-0143">Chaperone</keyword>
<protein>
    <submittedName>
        <fullName evidence="6">Molecular chaperone HscC</fullName>
    </submittedName>
</protein>
<keyword evidence="7" id="KW-1185">Reference proteome</keyword>
<sequence length="570" mass="62327">METSPCLGIDLGTTNSLAAVFRDGQTELIPNAFGHVLTPSAVSLADDGSVLVGLPARERLATHPAGTATAFKRWMGTDHRLRLGKREFRPEELSALVLKSLKQDAEAALGVAVSRAVITVPAYFNEAQRRATKAAAEIAGLQVERLLNEPTAAGLAYGLQERSDHSTFLVFDLGGGTFDVSVLEYFDGVVEVRASAGDTRLGGEDFVRVLEGYFLANCASLDNRLREQLEGSPALWRMAEQAKRELSEAPAASMQLVLDGRCHVCEVSREQFEAASTELIARLRRPIERALGDARLDPGELAEIVLVGGATRMPLVRQTATRLFQRLPLRTINPDETVARGAAIQAALLARHEALEEVVLTDVMPYSLGIVSSEEVNGRRYGDRFSPIIERNMPVPVSRVSNYSTVADRQTRILIDVRQGESPVGSENLKLGELEIEVPPLPAGQATVDVRFSYDANGLLAVDVHELAGGGKASTLIRQHDGRLSEEEIAAALARLEALKVHPREQQENVYLIARAKRLYEDRLGNDRPMIQQWLAAFEIALDSQDEREVARAREGFRRALDSIDGSFVL</sequence>
<evidence type="ECO:0000256" key="3">
    <source>
        <dbReference type="ARBA" id="ARBA00022840"/>
    </source>
</evidence>
<dbReference type="InterPro" id="IPR043129">
    <property type="entry name" value="ATPase_NBD"/>
</dbReference>
<dbReference type="Pfam" id="PF00012">
    <property type="entry name" value="HSP70"/>
    <property type="match status" value="2"/>
</dbReference>
<reference evidence="6 7" key="1">
    <citation type="submission" date="2019-03" db="EMBL/GenBank/DDBJ databases">
        <title>Genomic Encyclopedia of Type Strains, Phase IV (KMG-IV): sequencing the most valuable type-strain genomes for metagenomic binning, comparative biology and taxonomic classification.</title>
        <authorList>
            <person name="Goeker M."/>
        </authorList>
    </citation>
    <scope>NUCLEOTIDE SEQUENCE [LARGE SCALE GENOMIC DNA]</scope>
    <source>
        <strain evidence="6 7">DSM 12121</strain>
    </source>
</reference>
<gene>
    <name evidence="6" type="ORF">C7389_11684</name>
</gene>
<dbReference type="InterPro" id="IPR018181">
    <property type="entry name" value="Heat_shock_70_CS"/>
</dbReference>
<dbReference type="PRINTS" id="PR00301">
    <property type="entry name" value="HEATSHOCK70"/>
</dbReference>
<dbReference type="PROSITE" id="PS01036">
    <property type="entry name" value="HSP70_3"/>
    <property type="match status" value="1"/>
</dbReference>
<dbReference type="PANTHER" id="PTHR19375">
    <property type="entry name" value="HEAT SHOCK PROTEIN 70KDA"/>
    <property type="match status" value="1"/>
</dbReference>
<evidence type="ECO:0000313" key="6">
    <source>
        <dbReference type="EMBL" id="TDN48179.1"/>
    </source>
</evidence>
<dbReference type="AlphaFoldDB" id="A0A4R6DUA7"/>
<keyword evidence="2 5" id="KW-0547">Nucleotide-binding</keyword>
<dbReference type="SUPFAM" id="SSF100920">
    <property type="entry name" value="Heat shock protein 70kD (HSP70), peptide-binding domain"/>
    <property type="match status" value="1"/>
</dbReference>
<dbReference type="InterPro" id="IPR013126">
    <property type="entry name" value="Hsp_70_fam"/>
</dbReference>
<evidence type="ECO:0000256" key="5">
    <source>
        <dbReference type="RuleBase" id="RU003322"/>
    </source>
</evidence>
<evidence type="ECO:0000256" key="1">
    <source>
        <dbReference type="ARBA" id="ARBA00007381"/>
    </source>
</evidence>
<proteinExistence type="inferred from homology"/>
<dbReference type="GO" id="GO:0140662">
    <property type="term" value="F:ATP-dependent protein folding chaperone"/>
    <property type="evidence" value="ECO:0007669"/>
    <property type="project" value="InterPro"/>
</dbReference>
<dbReference type="OrthoDB" id="9766019at2"/>
<dbReference type="Proteomes" id="UP000295129">
    <property type="component" value="Unassembled WGS sequence"/>
</dbReference>
<comment type="caution">
    <text evidence="6">The sequence shown here is derived from an EMBL/GenBank/DDBJ whole genome shotgun (WGS) entry which is preliminary data.</text>
</comment>
<evidence type="ECO:0000313" key="7">
    <source>
        <dbReference type="Proteomes" id="UP000295129"/>
    </source>
</evidence>
<evidence type="ECO:0000256" key="4">
    <source>
        <dbReference type="ARBA" id="ARBA00023186"/>
    </source>
</evidence>
<dbReference type="Gene3D" id="3.30.420.40">
    <property type="match status" value="2"/>
</dbReference>
<organism evidence="6 7">
    <name type="scientific">Azoarcus indigens</name>
    <dbReference type="NCBI Taxonomy" id="29545"/>
    <lineage>
        <taxon>Bacteria</taxon>
        <taxon>Pseudomonadati</taxon>
        <taxon>Pseudomonadota</taxon>
        <taxon>Betaproteobacteria</taxon>
        <taxon>Rhodocyclales</taxon>
        <taxon>Zoogloeaceae</taxon>
        <taxon>Azoarcus</taxon>
    </lineage>
</organism>
<dbReference type="EMBL" id="SNVV01000016">
    <property type="protein sequence ID" value="TDN48179.1"/>
    <property type="molecule type" value="Genomic_DNA"/>
</dbReference>
<name>A0A4R6DUA7_9RHOO</name>
<dbReference type="SUPFAM" id="SSF53067">
    <property type="entry name" value="Actin-like ATPase domain"/>
    <property type="match status" value="2"/>
</dbReference>
<accession>A0A4R6DUA7</accession>
<dbReference type="PROSITE" id="PS00329">
    <property type="entry name" value="HSP70_2"/>
    <property type="match status" value="1"/>
</dbReference>